<evidence type="ECO:0000259" key="5">
    <source>
        <dbReference type="PROSITE" id="PS50975"/>
    </source>
</evidence>
<dbReference type="Pfam" id="PF07478">
    <property type="entry name" value="Dala_Dala_lig_C"/>
    <property type="match status" value="1"/>
</dbReference>
<sequence>MTSQNKAKIALVYELRSAYRALGYTETQCKKFVVGSAAEFIAGALREHGHEVVLIPDHKSLISRLVAGEGETWDMVFNTTEGVYGMAREAQVPALLETFQIPFTFSNAATMALCLDKAKTKMVLEYYGVPTAPFAVIQPSREKNLTPERVQTLLQRSPHAKSLNYPLFAKPVAEGSSDGIVGSNKANDPVELCDIIAKTCAASPTCPDVIIESFLPGKEYTIAIMGTGDDAWVLGADEFIWREANPGAVVVNGLDGSSDPLLPFMTKNCKVSIALGGGQGVAQVKADMARPEVQRACQVALDAWKVLGCYDCGRVDVRLDSTCVPCVMEINPLAGLHPQKSELAAIARNQGLAYDDLMEMIVQIALKRYGLGDCRKGVAQVPGQGSSRL</sequence>
<dbReference type="Gene3D" id="3.30.1490.20">
    <property type="entry name" value="ATP-grasp fold, A domain"/>
    <property type="match status" value="1"/>
</dbReference>
<dbReference type="Gene3D" id="3.30.470.20">
    <property type="entry name" value="ATP-grasp fold, B domain"/>
    <property type="match status" value="1"/>
</dbReference>
<dbReference type="GO" id="GO:0005524">
    <property type="term" value="F:ATP binding"/>
    <property type="evidence" value="ECO:0007669"/>
    <property type="project" value="UniProtKB-UniRule"/>
</dbReference>
<dbReference type="PANTHER" id="PTHR23132:SF23">
    <property type="entry name" value="D-ALANINE--D-ALANINE LIGASE B"/>
    <property type="match status" value="1"/>
</dbReference>
<dbReference type="InterPro" id="IPR011761">
    <property type="entry name" value="ATP-grasp"/>
</dbReference>
<accession>A0A5N6U8E2</accession>
<evidence type="ECO:0000313" key="6">
    <source>
        <dbReference type="EMBL" id="KAE8154679.1"/>
    </source>
</evidence>
<dbReference type="SUPFAM" id="SSF52440">
    <property type="entry name" value="PreATP-grasp domain"/>
    <property type="match status" value="1"/>
</dbReference>
<proteinExistence type="inferred from homology"/>
<dbReference type="GO" id="GO:0071555">
    <property type="term" value="P:cell wall organization"/>
    <property type="evidence" value="ECO:0007669"/>
    <property type="project" value="UniProtKB-KW"/>
</dbReference>
<evidence type="ECO:0000256" key="4">
    <source>
        <dbReference type="PROSITE-ProRule" id="PRU00409"/>
    </source>
</evidence>
<protein>
    <recommendedName>
        <fullName evidence="5">ATP-grasp domain-containing protein</fullName>
    </recommendedName>
</protein>
<dbReference type="PANTHER" id="PTHR23132">
    <property type="entry name" value="D-ALANINE--D-ALANINE LIGASE"/>
    <property type="match status" value="1"/>
</dbReference>
<evidence type="ECO:0000256" key="3">
    <source>
        <dbReference type="ARBA" id="ARBA00023316"/>
    </source>
</evidence>
<dbReference type="Gene3D" id="3.40.50.20">
    <property type="match status" value="1"/>
</dbReference>
<feature type="domain" description="ATP-grasp" evidence="5">
    <location>
        <begin position="121"/>
        <end position="363"/>
    </location>
</feature>
<dbReference type="AlphaFoldDB" id="A0A5N6U8E2"/>
<keyword evidence="3" id="KW-0961">Cell wall biogenesis/degradation</keyword>
<keyword evidence="7" id="KW-1185">Reference proteome</keyword>
<dbReference type="InterPro" id="IPR013815">
    <property type="entry name" value="ATP_grasp_subdomain_1"/>
</dbReference>
<dbReference type="InterPro" id="IPR016185">
    <property type="entry name" value="PreATP-grasp_dom_sf"/>
</dbReference>
<keyword evidence="4" id="KW-0547">Nucleotide-binding</keyword>
<name>A0A5N6U8E2_ASPAV</name>
<dbReference type="SUPFAM" id="SSF56059">
    <property type="entry name" value="Glutathione synthetase ATP-binding domain-like"/>
    <property type="match status" value="1"/>
</dbReference>
<evidence type="ECO:0000256" key="1">
    <source>
        <dbReference type="ARBA" id="ARBA00010871"/>
    </source>
</evidence>
<dbReference type="OrthoDB" id="2013972at2759"/>
<dbReference type="GO" id="GO:0046872">
    <property type="term" value="F:metal ion binding"/>
    <property type="evidence" value="ECO:0007669"/>
    <property type="project" value="InterPro"/>
</dbReference>
<keyword evidence="2" id="KW-0436">Ligase</keyword>
<reference evidence="6 7" key="1">
    <citation type="submission" date="2019-04" db="EMBL/GenBank/DDBJ databases">
        <title>Friends and foes A comparative genomics study of 23 Aspergillus species from section Flavi.</title>
        <authorList>
            <consortium name="DOE Joint Genome Institute"/>
            <person name="Kjaerbolling I."/>
            <person name="Vesth T."/>
            <person name="Frisvad J.C."/>
            <person name="Nybo J.L."/>
            <person name="Theobald S."/>
            <person name="Kildgaard S."/>
            <person name="Isbrandt T."/>
            <person name="Kuo A."/>
            <person name="Sato A."/>
            <person name="Lyhne E.K."/>
            <person name="Kogle M.E."/>
            <person name="Wiebenga A."/>
            <person name="Kun R.S."/>
            <person name="Lubbers R.J."/>
            <person name="Makela M.R."/>
            <person name="Barry K."/>
            <person name="Chovatia M."/>
            <person name="Clum A."/>
            <person name="Daum C."/>
            <person name="Haridas S."/>
            <person name="He G."/>
            <person name="LaButti K."/>
            <person name="Lipzen A."/>
            <person name="Mondo S."/>
            <person name="Riley R."/>
            <person name="Salamov A."/>
            <person name="Simmons B.A."/>
            <person name="Magnuson J.K."/>
            <person name="Henrissat B."/>
            <person name="Mortensen U.H."/>
            <person name="Larsen T.O."/>
            <person name="Devries R.P."/>
            <person name="Grigoriev I.V."/>
            <person name="Machida M."/>
            <person name="Baker S.E."/>
            <person name="Andersen M.R."/>
        </authorList>
    </citation>
    <scope>NUCLEOTIDE SEQUENCE [LARGE SCALE GENOMIC DNA]</scope>
    <source>
        <strain evidence="6 7">IBT 18842</strain>
    </source>
</reference>
<comment type="similarity">
    <text evidence="1">Belongs to the D-alanine--D-alanine ligase family.</text>
</comment>
<evidence type="ECO:0000313" key="7">
    <source>
        <dbReference type="Proteomes" id="UP000325780"/>
    </source>
</evidence>
<dbReference type="Proteomes" id="UP000325780">
    <property type="component" value="Unassembled WGS sequence"/>
</dbReference>
<organism evidence="6 7">
    <name type="scientific">Aspergillus avenaceus</name>
    <dbReference type="NCBI Taxonomy" id="36643"/>
    <lineage>
        <taxon>Eukaryota</taxon>
        <taxon>Fungi</taxon>
        <taxon>Dikarya</taxon>
        <taxon>Ascomycota</taxon>
        <taxon>Pezizomycotina</taxon>
        <taxon>Eurotiomycetes</taxon>
        <taxon>Eurotiomycetidae</taxon>
        <taxon>Eurotiales</taxon>
        <taxon>Aspergillaceae</taxon>
        <taxon>Aspergillus</taxon>
        <taxon>Aspergillus subgen. Circumdati</taxon>
    </lineage>
</organism>
<gene>
    <name evidence="6" type="ORF">BDV25DRAFT_126347</name>
</gene>
<dbReference type="PROSITE" id="PS50975">
    <property type="entry name" value="ATP_GRASP"/>
    <property type="match status" value="1"/>
</dbReference>
<evidence type="ECO:0000256" key="2">
    <source>
        <dbReference type="ARBA" id="ARBA00022598"/>
    </source>
</evidence>
<dbReference type="InterPro" id="IPR011095">
    <property type="entry name" value="Dala_Dala_lig_C"/>
</dbReference>
<keyword evidence="4" id="KW-0067">ATP-binding</keyword>
<dbReference type="EMBL" id="ML742027">
    <property type="protein sequence ID" value="KAE8154679.1"/>
    <property type="molecule type" value="Genomic_DNA"/>
</dbReference>
<dbReference type="GO" id="GO:0008716">
    <property type="term" value="F:D-alanine-D-alanine ligase activity"/>
    <property type="evidence" value="ECO:0007669"/>
    <property type="project" value="InterPro"/>
</dbReference>